<dbReference type="Proteomes" id="UP001165190">
    <property type="component" value="Unassembled WGS sequence"/>
</dbReference>
<evidence type="ECO:0000313" key="9">
    <source>
        <dbReference type="Proteomes" id="UP001165190"/>
    </source>
</evidence>
<dbReference type="PROSITE" id="PS00518">
    <property type="entry name" value="ZF_RING_1"/>
    <property type="match status" value="1"/>
</dbReference>
<dbReference type="InterPro" id="IPR043145">
    <property type="entry name" value="Znf_ZZ_sf"/>
</dbReference>
<feature type="compositionally biased region" description="Low complexity" evidence="5">
    <location>
        <begin position="129"/>
        <end position="143"/>
    </location>
</feature>
<dbReference type="PROSITE" id="PS50089">
    <property type="entry name" value="ZF_RING_2"/>
    <property type="match status" value="2"/>
</dbReference>
<dbReference type="PANTHER" id="PTHR15898">
    <property type="entry name" value="BIFUNCTIONAL APOPTOSIS REGULATOR"/>
    <property type="match status" value="1"/>
</dbReference>
<dbReference type="GO" id="GO:0008270">
    <property type="term" value="F:zinc ion binding"/>
    <property type="evidence" value="ECO:0007669"/>
    <property type="project" value="UniProtKB-KW"/>
</dbReference>
<evidence type="ECO:0000256" key="4">
    <source>
        <dbReference type="PROSITE-ProRule" id="PRU00228"/>
    </source>
</evidence>
<feature type="domain" description="ZZ-type" evidence="7">
    <location>
        <begin position="285"/>
        <end position="349"/>
    </location>
</feature>
<feature type="region of interest" description="Disordered" evidence="5">
    <location>
        <begin position="406"/>
        <end position="430"/>
    </location>
</feature>
<accession>A0A9W7MRQ3</accession>
<keyword evidence="9" id="KW-1185">Reference proteome</keyword>
<dbReference type="InterPro" id="IPR000433">
    <property type="entry name" value="Znf_ZZ"/>
</dbReference>
<dbReference type="GO" id="GO:0043161">
    <property type="term" value="P:proteasome-mediated ubiquitin-dependent protein catabolic process"/>
    <property type="evidence" value="ECO:0007669"/>
    <property type="project" value="TreeGrafter"/>
</dbReference>
<dbReference type="OrthoDB" id="6270329at2759"/>
<evidence type="ECO:0000313" key="8">
    <source>
        <dbReference type="EMBL" id="GMJ09010.1"/>
    </source>
</evidence>
<dbReference type="Pfam" id="PF00569">
    <property type="entry name" value="ZZ"/>
    <property type="match status" value="1"/>
</dbReference>
<dbReference type="Gene3D" id="3.30.40.10">
    <property type="entry name" value="Zinc/RING finger domain, C3HC4 (zinc finger)"/>
    <property type="match status" value="2"/>
</dbReference>
<dbReference type="SUPFAM" id="SSF57850">
    <property type="entry name" value="RING/U-box"/>
    <property type="match status" value="3"/>
</dbReference>
<keyword evidence="3" id="KW-0862">Zinc</keyword>
<evidence type="ECO:0000256" key="5">
    <source>
        <dbReference type="SAM" id="MobiDB-lite"/>
    </source>
</evidence>
<dbReference type="FunFam" id="3.30.40.10:FF:000605">
    <property type="entry name" value="E3 ubiquitin-protein ligase PRT1"/>
    <property type="match status" value="1"/>
</dbReference>
<feature type="domain" description="RING-type" evidence="6">
    <location>
        <begin position="174"/>
        <end position="212"/>
    </location>
</feature>
<protein>
    <submittedName>
        <fullName evidence="8">Proteolysis 1</fullName>
    </submittedName>
</protein>
<dbReference type="InterPro" id="IPR001841">
    <property type="entry name" value="Znf_RING"/>
</dbReference>
<feature type="compositionally biased region" description="Acidic residues" evidence="5">
    <location>
        <begin position="406"/>
        <end position="422"/>
    </location>
</feature>
<evidence type="ECO:0000259" key="7">
    <source>
        <dbReference type="PROSITE" id="PS50135"/>
    </source>
</evidence>
<evidence type="ECO:0000256" key="3">
    <source>
        <dbReference type="ARBA" id="ARBA00022833"/>
    </source>
</evidence>
<dbReference type="Gene3D" id="3.30.60.90">
    <property type="match status" value="1"/>
</dbReference>
<dbReference type="InterPro" id="IPR017907">
    <property type="entry name" value="Znf_RING_CS"/>
</dbReference>
<dbReference type="FunFam" id="3.30.60.90:FF:000014">
    <property type="entry name" value="E3 ubiquitin-protein ligase PRT1"/>
    <property type="match status" value="1"/>
</dbReference>
<dbReference type="SMART" id="SM00291">
    <property type="entry name" value="ZnF_ZZ"/>
    <property type="match status" value="1"/>
</dbReference>
<name>A0A9W7MRQ3_HIBTR</name>
<feature type="domain" description="RING-type" evidence="6">
    <location>
        <begin position="25"/>
        <end position="65"/>
    </location>
</feature>
<comment type="caution">
    <text evidence="8">The sequence shown here is derived from an EMBL/GenBank/DDBJ whole genome shotgun (WGS) entry which is preliminary data.</text>
</comment>
<proteinExistence type="predicted"/>
<keyword evidence="1" id="KW-0479">Metal-binding</keyword>
<dbReference type="SMART" id="SM00184">
    <property type="entry name" value="RING"/>
    <property type="match status" value="2"/>
</dbReference>
<feature type="region of interest" description="Disordered" evidence="5">
    <location>
        <begin position="127"/>
        <end position="161"/>
    </location>
</feature>
<dbReference type="InterPro" id="IPR027370">
    <property type="entry name" value="Znf-RING_euk"/>
</dbReference>
<dbReference type="FunFam" id="3.30.40.10:FF:000489">
    <property type="entry name" value="E3 ubiquitin-protein ligase PRT1"/>
    <property type="match status" value="1"/>
</dbReference>
<feature type="region of interest" description="Disordered" evidence="5">
    <location>
        <begin position="249"/>
        <end position="276"/>
    </location>
</feature>
<organism evidence="8 9">
    <name type="scientific">Hibiscus trionum</name>
    <name type="common">Flower of an hour</name>
    <dbReference type="NCBI Taxonomy" id="183268"/>
    <lineage>
        <taxon>Eukaryota</taxon>
        <taxon>Viridiplantae</taxon>
        <taxon>Streptophyta</taxon>
        <taxon>Embryophyta</taxon>
        <taxon>Tracheophyta</taxon>
        <taxon>Spermatophyta</taxon>
        <taxon>Magnoliopsida</taxon>
        <taxon>eudicotyledons</taxon>
        <taxon>Gunneridae</taxon>
        <taxon>Pentapetalae</taxon>
        <taxon>rosids</taxon>
        <taxon>malvids</taxon>
        <taxon>Malvales</taxon>
        <taxon>Malvaceae</taxon>
        <taxon>Malvoideae</taxon>
        <taxon>Hibiscus</taxon>
    </lineage>
</organism>
<dbReference type="EMBL" id="BSYR01000054">
    <property type="protein sequence ID" value="GMJ09010.1"/>
    <property type="molecule type" value="Genomic_DNA"/>
</dbReference>
<dbReference type="Pfam" id="PF13920">
    <property type="entry name" value="zf-C3HC4_3"/>
    <property type="match status" value="1"/>
</dbReference>
<dbReference type="PROSITE" id="PS50135">
    <property type="entry name" value="ZF_ZZ_2"/>
    <property type="match status" value="1"/>
</dbReference>
<gene>
    <name evidence="8" type="ORF">HRI_004570200</name>
</gene>
<evidence type="ECO:0000256" key="2">
    <source>
        <dbReference type="ARBA" id="ARBA00022771"/>
    </source>
</evidence>
<evidence type="ECO:0000256" key="1">
    <source>
        <dbReference type="ARBA" id="ARBA00022723"/>
    </source>
</evidence>
<keyword evidence="2 4" id="KW-0863">Zinc-finger</keyword>
<dbReference type="PANTHER" id="PTHR15898:SF13">
    <property type="entry name" value="BIFUNCTIONAL APOPTOSIS REGULATOR"/>
    <property type="match status" value="1"/>
</dbReference>
<evidence type="ECO:0000259" key="6">
    <source>
        <dbReference type="PROSITE" id="PS50089"/>
    </source>
</evidence>
<dbReference type="InterPro" id="IPR013083">
    <property type="entry name" value="Znf_RING/FYVE/PHD"/>
</dbReference>
<dbReference type="AlphaFoldDB" id="A0A9W7MRQ3"/>
<reference evidence="8" key="1">
    <citation type="submission" date="2023-05" db="EMBL/GenBank/DDBJ databases">
        <title>Genome and transcriptome analyses reveal genes involved in the formation of fine ridges on petal epidermal cells in Hibiscus trionum.</title>
        <authorList>
            <person name="Koshimizu S."/>
            <person name="Masuda S."/>
            <person name="Ishii T."/>
            <person name="Shirasu K."/>
            <person name="Hoshino A."/>
            <person name="Arita M."/>
        </authorList>
    </citation>
    <scope>NUCLEOTIDE SEQUENCE</scope>
    <source>
        <strain evidence="8">Hamamatsu line</strain>
    </source>
</reference>
<sequence length="430" mass="48315">MDSFQACSMDHHSPDAEEISDDFVCCVCLDLLYKPIVLHCGHISCFWCVHRSMNSRYESHCPVCRNPYSHFPAICQMLHFLFLKLYPVTYKNREARILEEEKKVGCFSPEFSGHACGSEADGEINHLGSSSESSNFSDSSSTSKELNKPVGQNQIESRVSDEQNDQITVADVLCTDCKQLLFRPIVLNCGHVYCQTCISIPADEMLRCQVCQCLHPRGLPKVCLTLDHFLEAKFPNEYALRKDAIQLEQASSKHEQPSTCSVEDGKRDSSPVQLPSRVEPRPYTHIGVGCDACGMSPIVGDRYKCNDCTEVMGFDLCGDCYKTRPKLPGRFNQRHTPDHKFVLIKRHVTRRWRLLTEQLENDSTSIVIIDESSDNLENGLAPHALSGTIQENIRNDLAATYFEIDSMEGEDGDEDGDEDEDGNTSVPLVD</sequence>
<dbReference type="GO" id="GO:0061630">
    <property type="term" value="F:ubiquitin protein ligase activity"/>
    <property type="evidence" value="ECO:0007669"/>
    <property type="project" value="TreeGrafter"/>
</dbReference>
<dbReference type="Pfam" id="PF13445">
    <property type="entry name" value="zf-RING_UBOX"/>
    <property type="match status" value="1"/>
</dbReference>